<dbReference type="EMBL" id="JAKCXM010000090">
    <property type="protein sequence ID" value="KAJ0403034.1"/>
    <property type="molecule type" value="Genomic_DNA"/>
</dbReference>
<dbReference type="PANTHER" id="PTHR10807">
    <property type="entry name" value="MYOTUBULARIN-RELATED"/>
    <property type="match status" value="1"/>
</dbReference>
<dbReference type="PROSITE" id="PS51339">
    <property type="entry name" value="PPASE_MYOTUBULARIN"/>
    <property type="match status" value="1"/>
</dbReference>
<accession>A0AAD5Q7Y8</accession>
<comment type="caution">
    <text evidence="3">The sequence shown here is derived from an EMBL/GenBank/DDBJ whole genome shotgun (WGS) entry which is preliminary data.</text>
</comment>
<dbReference type="InterPro" id="IPR010569">
    <property type="entry name" value="Myotubularin-like_Pase_dom"/>
</dbReference>
<dbReference type="SUPFAM" id="SSF52799">
    <property type="entry name" value="(Phosphotyrosine protein) phosphatases II"/>
    <property type="match status" value="1"/>
</dbReference>
<dbReference type="GO" id="GO:0005737">
    <property type="term" value="C:cytoplasm"/>
    <property type="evidence" value="ECO:0007669"/>
    <property type="project" value="TreeGrafter"/>
</dbReference>
<dbReference type="Pfam" id="PF06602">
    <property type="entry name" value="Myotub-related"/>
    <property type="match status" value="1"/>
</dbReference>
<dbReference type="InterPro" id="IPR030564">
    <property type="entry name" value="Myotubularin"/>
</dbReference>
<dbReference type="InterPro" id="IPR029021">
    <property type="entry name" value="Prot-tyrosine_phosphatase-like"/>
</dbReference>
<feature type="region of interest" description="Disordered" evidence="1">
    <location>
        <begin position="87"/>
        <end position="143"/>
    </location>
</feature>
<sequence>MASTAATTTTTPPAPADGSADDDAYFAQRQSTMDSATLDKLLRAEKHLFHAGQATLQAWKLIGRDPDNEQQGNGAAAPSRATDADLISASSATTASSSSASSNTMPISRGPASAPAGMYDHGSTGFLSSSPRLPFEIPRPEGRASIGQFSTRTTMSIVDSEINFFAENGRSKSSHANIFGFTRDSPPRSEVTQFNFTVRKSDSVLEKLGSKKASIQLQVDIEARMLNFLSPHDNRESYSCAAVTARPQSRLGMQLKIQTGTTSLTKKITFLSSDDRTNFMDALEQGKVMCKKSVNPFRATPENAVMTDECSVLSNDSTRSKIRESIMTDQFSLLPGEEVLEHVQRVTNLVVMSQSDRAVQGLFAFDYYAEKKKLPGGKPTQKENGWMLYSPVAEYQRLGFLRGFDSYTNRKPSDPDGITWRLLKNSKFRFSPTYPQLMVVPSLMTEEQLVQSARFRSLEFMGIANIHKMRESLEALKGTAVVQKSGPDNALKVATYVKQFKWHPIRVASSILSSS</sequence>
<dbReference type="Proteomes" id="UP001209570">
    <property type="component" value="Unassembled WGS sequence"/>
</dbReference>
<feature type="compositionally biased region" description="Low complexity" evidence="1">
    <location>
        <begin position="88"/>
        <end position="102"/>
    </location>
</feature>
<protein>
    <recommendedName>
        <fullName evidence="2">Myotubularin phosphatase domain-containing protein</fullName>
    </recommendedName>
</protein>
<evidence type="ECO:0000259" key="2">
    <source>
        <dbReference type="PROSITE" id="PS51339"/>
    </source>
</evidence>
<evidence type="ECO:0000313" key="3">
    <source>
        <dbReference type="EMBL" id="KAJ0403034.1"/>
    </source>
</evidence>
<proteinExistence type="predicted"/>
<evidence type="ECO:0000256" key="1">
    <source>
        <dbReference type="SAM" id="MobiDB-lite"/>
    </source>
</evidence>
<organism evidence="3 4">
    <name type="scientific">Pythium insidiosum</name>
    <name type="common">Pythiosis disease agent</name>
    <dbReference type="NCBI Taxonomy" id="114742"/>
    <lineage>
        <taxon>Eukaryota</taxon>
        <taxon>Sar</taxon>
        <taxon>Stramenopiles</taxon>
        <taxon>Oomycota</taxon>
        <taxon>Peronosporomycetes</taxon>
        <taxon>Pythiales</taxon>
        <taxon>Pythiaceae</taxon>
        <taxon>Pythium</taxon>
    </lineage>
</organism>
<gene>
    <name evidence="3" type="ORF">P43SY_009575</name>
</gene>
<dbReference type="PANTHER" id="PTHR10807:SF128">
    <property type="entry name" value="PHOSPHATIDYLINOSITOL-3,5-BISPHOSPHATE 3-PHOSPHATASE"/>
    <property type="match status" value="1"/>
</dbReference>
<evidence type="ECO:0000313" key="4">
    <source>
        <dbReference type="Proteomes" id="UP001209570"/>
    </source>
</evidence>
<feature type="compositionally biased region" description="Low complexity" evidence="1">
    <location>
        <begin position="1"/>
        <end position="11"/>
    </location>
</feature>
<keyword evidence="4" id="KW-1185">Reference proteome</keyword>
<feature type="region of interest" description="Disordered" evidence="1">
    <location>
        <begin position="1"/>
        <end position="23"/>
    </location>
</feature>
<reference evidence="3" key="1">
    <citation type="submission" date="2021-12" db="EMBL/GenBank/DDBJ databases">
        <title>Prjna785345.</title>
        <authorList>
            <person name="Rujirawat T."/>
            <person name="Krajaejun T."/>
        </authorList>
    </citation>
    <scope>NUCLEOTIDE SEQUENCE</scope>
    <source>
        <strain evidence="3">Pi057C3</strain>
    </source>
</reference>
<dbReference type="AlphaFoldDB" id="A0AAD5Q7Y8"/>
<feature type="domain" description="Myotubularin phosphatase" evidence="2">
    <location>
        <begin position="385"/>
        <end position="515"/>
    </location>
</feature>
<name>A0AAD5Q7Y8_PYTIN</name>